<proteinExistence type="predicted"/>
<evidence type="ECO:0000313" key="3">
    <source>
        <dbReference type="Proteomes" id="UP000756921"/>
    </source>
</evidence>
<feature type="compositionally biased region" description="Polar residues" evidence="1">
    <location>
        <begin position="316"/>
        <end position="331"/>
    </location>
</feature>
<gene>
    <name evidence="2" type="ORF">PMIN01_06143</name>
</gene>
<feature type="compositionally biased region" description="Low complexity" evidence="1">
    <location>
        <begin position="135"/>
        <end position="153"/>
    </location>
</feature>
<evidence type="ECO:0000313" key="2">
    <source>
        <dbReference type="EMBL" id="KAF9736228.1"/>
    </source>
</evidence>
<feature type="region of interest" description="Disordered" evidence="1">
    <location>
        <begin position="77"/>
        <end position="221"/>
    </location>
</feature>
<protein>
    <submittedName>
        <fullName evidence="2">Uncharacterized protein</fullName>
    </submittedName>
</protein>
<name>A0A9P6GJH7_9PLEO</name>
<dbReference type="OrthoDB" id="3797824at2759"/>
<comment type="caution">
    <text evidence="2">The sequence shown here is derived from an EMBL/GenBank/DDBJ whole genome shotgun (WGS) entry which is preliminary data.</text>
</comment>
<accession>A0A9P6GJH7</accession>
<organism evidence="2 3">
    <name type="scientific">Paraphaeosphaeria minitans</name>
    <dbReference type="NCBI Taxonomy" id="565426"/>
    <lineage>
        <taxon>Eukaryota</taxon>
        <taxon>Fungi</taxon>
        <taxon>Dikarya</taxon>
        <taxon>Ascomycota</taxon>
        <taxon>Pezizomycotina</taxon>
        <taxon>Dothideomycetes</taxon>
        <taxon>Pleosporomycetidae</taxon>
        <taxon>Pleosporales</taxon>
        <taxon>Massarineae</taxon>
        <taxon>Didymosphaeriaceae</taxon>
        <taxon>Paraphaeosphaeria</taxon>
    </lineage>
</organism>
<dbReference type="EMBL" id="WJXW01000005">
    <property type="protein sequence ID" value="KAF9736228.1"/>
    <property type="molecule type" value="Genomic_DNA"/>
</dbReference>
<dbReference type="AlphaFoldDB" id="A0A9P6GJH7"/>
<sequence>MSHRYVCPSVGAVGRPLSQRVAASSRCARGFHASVGRLEDQPGSAPPRTKTLKDAMIAPREPRRLRNASAAQQVGTLSFNRPPSAGTVLARRSGTGPPDGAKIMAPRKPLIRREAVGPAGPPGTMVRAPSTFGATRNGGPPTRRPQGGPNLRARGGGPPGANGARGPGGSRGPGSSRGPGGARGPAKKSGGKGASAKRERGGGAAADSAPEIDKEGIAPGAIEGSMMQTLYRQQRNQWDRKPYEPKYAPGSFAANELIHAGRELFRGEAPPVKIWGKLERTLNIVGMHGAAAHLKVRRVPDGDSAPFGDEEENLLKSKQNGAAEQKTITIA</sequence>
<reference evidence="2" key="1">
    <citation type="journal article" date="2020" name="Mol. Plant Microbe Interact.">
        <title>Genome Sequence of the Biocontrol Agent Coniothyrium minitans strain Conio (IMI 134523).</title>
        <authorList>
            <person name="Patel D."/>
            <person name="Shittu T.A."/>
            <person name="Baroncelli R."/>
            <person name="Muthumeenakshi S."/>
            <person name="Osborne T.H."/>
            <person name="Janganan T.K."/>
            <person name="Sreenivasaprasad S."/>
        </authorList>
    </citation>
    <scope>NUCLEOTIDE SEQUENCE</scope>
    <source>
        <strain evidence="2">Conio</strain>
    </source>
</reference>
<dbReference type="Proteomes" id="UP000756921">
    <property type="component" value="Unassembled WGS sequence"/>
</dbReference>
<feature type="compositionally biased region" description="Gly residues" evidence="1">
    <location>
        <begin position="154"/>
        <end position="183"/>
    </location>
</feature>
<feature type="region of interest" description="Disordered" evidence="1">
    <location>
        <begin position="302"/>
        <end position="331"/>
    </location>
</feature>
<keyword evidence="3" id="KW-1185">Reference proteome</keyword>
<evidence type="ECO:0000256" key="1">
    <source>
        <dbReference type="SAM" id="MobiDB-lite"/>
    </source>
</evidence>